<dbReference type="GeneID" id="39586964"/>
<dbReference type="OrthoDB" id="543156at2759"/>
<dbReference type="RefSeq" id="XP_028473839.1">
    <property type="nucleotide sequence ID" value="XM_028618161.1"/>
</dbReference>
<name>A0A427XIS6_9TREE</name>
<dbReference type="AlphaFoldDB" id="A0A427XIS6"/>
<evidence type="ECO:0008006" key="4">
    <source>
        <dbReference type="Google" id="ProtNLM"/>
    </source>
</evidence>
<evidence type="ECO:0000313" key="3">
    <source>
        <dbReference type="Proteomes" id="UP000279236"/>
    </source>
</evidence>
<protein>
    <recommendedName>
        <fullName evidence="4">DJ-1/PfpI domain-containing protein</fullName>
    </recommendedName>
</protein>
<sequence>MRTSLWLSELTHAWHQFDSRGYTQTLISPLGGKVPSEPRSLTYFNLDATAKSWMRDEKKMKLLENTKTPADINPDEVHAIYLTGGHAVMYDFIDSAALHKLIVDLWTRGKVVSAACHGYRDLLNVQLADRTFLSMLCGGQMRPHPQPQNQISGLLRQNRRQSNHGLQLRVP</sequence>
<gene>
    <name evidence="2" type="ORF">EHS24_002421</name>
</gene>
<dbReference type="Gene3D" id="3.40.50.880">
    <property type="match status" value="1"/>
</dbReference>
<dbReference type="STRING" id="105984.A0A427XIS6"/>
<accession>A0A427XIS6</accession>
<organism evidence="2 3">
    <name type="scientific">Apiotrichum porosum</name>
    <dbReference type="NCBI Taxonomy" id="105984"/>
    <lineage>
        <taxon>Eukaryota</taxon>
        <taxon>Fungi</taxon>
        <taxon>Dikarya</taxon>
        <taxon>Basidiomycota</taxon>
        <taxon>Agaricomycotina</taxon>
        <taxon>Tremellomycetes</taxon>
        <taxon>Trichosporonales</taxon>
        <taxon>Trichosporonaceae</taxon>
        <taxon>Apiotrichum</taxon>
    </lineage>
</organism>
<evidence type="ECO:0000313" key="2">
    <source>
        <dbReference type="EMBL" id="RSH78692.1"/>
    </source>
</evidence>
<proteinExistence type="predicted"/>
<feature type="region of interest" description="Disordered" evidence="1">
    <location>
        <begin position="143"/>
        <end position="171"/>
    </location>
</feature>
<dbReference type="InterPro" id="IPR029062">
    <property type="entry name" value="Class_I_gatase-like"/>
</dbReference>
<keyword evidence="3" id="KW-1185">Reference proteome</keyword>
<dbReference type="Proteomes" id="UP000279236">
    <property type="component" value="Unassembled WGS sequence"/>
</dbReference>
<comment type="caution">
    <text evidence="2">The sequence shown here is derived from an EMBL/GenBank/DDBJ whole genome shotgun (WGS) entry which is preliminary data.</text>
</comment>
<dbReference type="EMBL" id="RSCE01000012">
    <property type="protein sequence ID" value="RSH78692.1"/>
    <property type="molecule type" value="Genomic_DNA"/>
</dbReference>
<reference evidence="2 3" key="1">
    <citation type="submission" date="2018-11" db="EMBL/GenBank/DDBJ databases">
        <title>Genome sequence of Apiotrichum porosum DSM 27194.</title>
        <authorList>
            <person name="Aliyu H."/>
            <person name="Gorte O."/>
            <person name="Ochsenreither K."/>
        </authorList>
    </citation>
    <scope>NUCLEOTIDE SEQUENCE [LARGE SCALE GENOMIC DNA]</scope>
    <source>
        <strain evidence="2 3">DSM 27194</strain>
    </source>
</reference>
<dbReference type="CDD" id="cd03141">
    <property type="entry name" value="GATase1_Hsp31_like"/>
    <property type="match status" value="1"/>
</dbReference>
<dbReference type="SUPFAM" id="SSF52317">
    <property type="entry name" value="Class I glutamine amidotransferase-like"/>
    <property type="match status" value="1"/>
</dbReference>
<evidence type="ECO:0000256" key="1">
    <source>
        <dbReference type="SAM" id="MobiDB-lite"/>
    </source>
</evidence>